<organism evidence="4 5">
    <name type="scientific">Elysia chlorotica</name>
    <name type="common">Eastern emerald elysia</name>
    <name type="synonym">Sea slug</name>
    <dbReference type="NCBI Taxonomy" id="188477"/>
    <lineage>
        <taxon>Eukaryota</taxon>
        <taxon>Metazoa</taxon>
        <taxon>Spiralia</taxon>
        <taxon>Lophotrochozoa</taxon>
        <taxon>Mollusca</taxon>
        <taxon>Gastropoda</taxon>
        <taxon>Heterobranchia</taxon>
        <taxon>Euthyneura</taxon>
        <taxon>Panpulmonata</taxon>
        <taxon>Sacoglossa</taxon>
        <taxon>Placobranchoidea</taxon>
        <taxon>Plakobranchidae</taxon>
        <taxon>Elysia</taxon>
    </lineage>
</organism>
<dbReference type="PANTHER" id="PTHR36902">
    <property type="entry name" value="ENRICHED IN SURFACE-LABELED PROTEOME PROTEIN 9"/>
    <property type="match status" value="1"/>
</dbReference>
<accession>A0A3S1BNP3</accession>
<dbReference type="InterPro" id="IPR058831">
    <property type="entry name" value="LolA-like_dom_2nd"/>
</dbReference>
<dbReference type="OrthoDB" id="5983572at2759"/>
<keyword evidence="2" id="KW-0732">Signal</keyword>
<keyword evidence="5" id="KW-1185">Reference proteome</keyword>
<evidence type="ECO:0000256" key="1">
    <source>
        <dbReference type="SAM" id="Phobius"/>
    </source>
</evidence>
<dbReference type="Proteomes" id="UP000271974">
    <property type="component" value="Unassembled WGS sequence"/>
</dbReference>
<dbReference type="Pfam" id="PF25898">
    <property type="entry name" value="LolA_2nd_metazoa"/>
    <property type="match status" value="1"/>
</dbReference>
<reference evidence="4 5" key="1">
    <citation type="submission" date="2019-01" db="EMBL/GenBank/DDBJ databases">
        <title>A draft genome assembly of the solar-powered sea slug Elysia chlorotica.</title>
        <authorList>
            <person name="Cai H."/>
            <person name="Li Q."/>
            <person name="Fang X."/>
            <person name="Li J."/>
            <person name="Curtis N.E."/>
            <person name="Altenburger A."/>
            <person name="Shibata T."/>
            <person name="Feng M."/>
            <person name="Maeda T."/>
            <person name="Schwartz J.A."/>
            <person name="Shigenobu S."/>
            <person name="Lundholm N."/>
            <person name="Nishiyama T."/>
            <person name="Yang H."/>
            <person name="Hasebe M."/>
            <person name="Li S."/>
            <person name="Pierce S.K."/>
            <person name="Wang J."/>
        </authorList>
    </citation>
    <scope>NUCLEOTIDE SEQUENCE [LARGE SCALE GENOMIC DNA]</scope>
    <source>
        <strain evidence="4">EC2010</strain>
        <tissue evidence="4">Whole organism of an adult</tissue>
    </source>
</reference>
<feature type="signal peptide" evidence="2">
    <location>
        <begin position="1"/>
        <end position="28"/>
    </location>
</feature>
<keyword evidence="1" id="KW-0812">Transmembrane</keyword>
<feature type="chain" id="PRO_5018770088" description="Apple domain-containing protein" evidence="2">
    <location>
        <begin position="29"/>
        <end position="899"/>
    </location>
</feature>
<dbReference type="Pfam" id="PF00024">
    <property type="entry name" value="PAN_1"/>
    <property type="match status" value="3"/>
</dbReference>
<dbReference type="AlphaFoldDB" id="A0A3S1BNP3"/>
<sequence>MTRKEKTKKMTFGIALVLTILFIEGGKAQKPYCKPKIGPSAKEMPKLDFPAFTSEYRAIIQDKSYTTWAKESYDSVNNKARIDMVKNGLETSVITDFYDNTYILFEYLDKEKRNFRCSVQFLSTVRSDNFNILGFKMEPSDGSKSIPHVLSSSNILQAVSNQEYIGETDIDGLPVDHFQSCVSWNDVNATFVLDYFFTTSDFQPRDALTPSQVPVRAEVQGSMEKGGQTVKFHHVYEYLDFRVFPELPAETFSLPEFMKCDGVSTRWQKQFPILPESMSYTVEKVTHPKTGDVQVELATVHIDSTWRLIRVDQGRSTSICDFSTGVEHVIDDNGCKERAIDPNNVAWAKMANGFVQMKARQELSYLQKNFFYTGVKKFRGISTNSFAADTSGELIEAYISLDGVTPLGVNVTNAARDVFTVYNIFNFDSTPKRSAESPFDIQRCRGSDESTDYSMTLIADTFSDSYLQSDPSLLDSIGDTLRHTAATLAGVSPLQIISIDVSVFDKNIYWVYRVLESQNTAQAYVQNQLELKYMSSIQMSLYFALYEGKFVASVPLKHYYDARMIITGLDFYDLADTFYLSVQSDILYNFENIYDKCVLEFGDEAQMLTTHSVHECAQACADTKGVACTLFEYVALAKACHLSWSNEEPALTNGGGCSLYRSSYLGYFSSSFDLLLKADDAVTLDAVDSEACAKLCFEEKSFYCESFDYCESEQQCQIYKTHLYSKDAKPVKANDDDSGYWSDCTHYSRRSGDFKIFYQSDFESPNPLQVMAQSYDECSYLCTKDEDGCLAYSFYQEDYTEPGTCKLLPQSQVNQVTFKVVESYCILGVSSSLKAIRRDGAGAMEPGNISRLVSGGFSDDGGYGPGAMFGLAVAMLAVGLAVTGLVVFALLKFNIWGGF</sequence>
<evidence type="ECO:0000313" key="4">
    <source>
        <dbReference type="EMBL" id="RUS87873.1"/>
    </source>
</evidence>
<dbReference type="PROSITE" id="PS50948">
    <property type="entry name" value="PAN"/>
    <property type="match status" value="2"/>
</dbReference>
<evidence type="ECO:0000256" key="2">
    <source>
        <dbReference type="SAM" id="SignalP"/>
    </source>
</evidence>
<keyword evidence="1" id="KW-0472">Membrane</keyword>
<dbReference type="PANTHER" id="PTHR36902:SF1">
    <property type="entry name" value="ENRICHED IN SURFACE-LABELED PROTEOME PROTEIN 9"/>
    <property type="match status" value="1"/>
</dbReference>
<evidence type="ECO:0000259" key="3">
    <source>
        <dbReference type="PROSITE" id="PS50948"/>
    </source>
</evidence>
<comment type="caution">
    <text evidence="4">The sequence shown here is derived from an EMBL/GenBank/DDBJ whole genome shotgun (WGS) entry which is preliminary data.</text>
</comment>
<feature type="transmembrane region" description="Helical" evidence="1">
    <location>
        <begin position="867"/>
        <end position="891"/>
    </location>
</feature>
<name>A0A3S1BNP3_ELYCH</name>
<feature type="domain" description="Apple" evidence="3">
    <location>
        <begin position="748"/>
        <end position="825"/>
    </location>
</feature>
<dbReference type="EMBL" id="RQTK01000098">
    <property type="protein sequence ID" value="RUS87873.1"/>
    <property type="molecule type" value="Genomic_DNA"/>
</dbReference>
<protein>
    <recommendedName>
        <fullName evidence="3">Apple domain-containing protein</fullName>
    </recommendedName>
</protein>
<dbReference type="SUPFAM" id="SSF57414">
    <property type="entry name" value="Hairpin loop containing domain-like"/>
    <property type="match status" value="1"/>
</dbReference>
<gene>
    <name evidence="4" type="ORF">EGW08_004351</name>
</gene>
<dbReference type="InterPro" id="IPR003609">
    <property type="entry name" value="Pan_app"/>
</dbReference>
<feature type="domain" description="Apple" evidence="3">
    <location>
        <begin position="657"/>
        <end position="744"/>
    </location>
</feature>
<proteinExistence type="predicted"/>
<dbReference type="Gene3D" id="3.50.4.10">
    <property type="entry name" value="Hepatocyte Growth Factor"/>
    <property type="match status" value="2"/>
</dbReference>
<evidence type="ECO:0000313" key="5">
    <source>
        <dbReference type="Proteomes" id="UP000271974"/>
    </source>
</evidence>
<keyword evidence="1" id="KW-1133">Transmembrane helix</keyword>